<gene>
    <name evidence="2" type="ORF">PBC1_025</name>
</gene>
<dbReference type="EMBL" id="JQ619704">
    <property type="protein sequence ID" value="AFE86261.1"/>
    <property type="molecule type" value="Genomic_DNA"/>
</dbReference>
<dbReference type="Gene3D" id="3.40.630.40">
    <property type="entry name" value="Zn-dependent exopeptidases"/>
    <property type="match status" value="1"/>
</dbReference>
<evidence type="ECO:0000313" key="3">
    <source>
        <dbReference type="Proteomes" id="UP000002873"/>
    </source>
</evidence>
<keyword evidence="3" id="KW-1185">Reference proteome</keyword>
<organism evidence="2 3">
    <name type="scientific">Bacillus phage PBC1</name>
    <dbReference type="NCBI Taxonomy" id="1161901"/>
    <lineage>
        <taxon>Viruses</taxon>
        <taxon>Duplodnaviria</taxon>
        <taxon>Heunggongvirae</taxon>
        <taxon>Uroviricota</taxon>
        <taxon>Caudoviricetes</taxon>
        <taxon>Gutmannvirinae</taxon>
        <taxon>Pebcunavirus</taxon>
        <taxon>Pebcunavirus PBC1</taxon>
    </lineage>
</organism>
<dbReference type="GO" id="GO:0008745">
    <property type="term" value="F:N-acetylmuramoyl-L-alanine amidase activity"/>
    <property type="evidence" value="ECO:0007669"/>
    <property type="project" value="InterPro"/>
</dbReference>
<dbReference type="Gene3D" id="3.30.70.2030">
    <property type="match status" value="1"/>
</dbReference>
<protein>
    <submittedName>
        <fullName evidence="2">N-acetylmuramoyl-L-alanine amidase</fullName>
    </submittedName>
</protein>
<dbReference type="KEGG" id="vg:12980122"/>
<dbReference type="CDD" id="cd02696">
    <property type="entry name" value="MurNAc-LAA"/>
    <property type="match status" value="1"/>
</dbReference>
<accession>I1TLF9</accession>
<dbReference type="GeneID" id="12980122"/>
<dbReference type="SMART" id="SM00646">
    <property type="entry name" value="Ami_3"/>
    <property type="match status" value="1"/>
</dbReference>
<dbReference type="InterPro" id="IPR002508">
    <property type="entry name" value="MurNAc-LAA_cat"/>
</dbReference>
<evidence type="ECO:0000259" key="1">
    <source>
        <dbReference type="SMART" id="SM00646"/>
    </source>
</evidence>
<proteinExistence type="predicted"/>
<reference evidence="2 3" key="1">
    <citation type="journal article" date="2012" name="J. Virol.">
        <title>Complete Genome Sequence of Bacillus cereus Bacteriophage PBC1.</title>
        <authorList>
            <person name="Kong M."/>
            <person name="Kim M."/>
            <person name="Ryu S."/>
        </authorList>
    </citation>
    <scope>NUCLEOTIDE SEQUENCE [LARGE SCALE GENOMIC DNA]</scope>
</reference>
<dbReference type="RefSeq" id="YP_006383478.1">
    <property type="nucleotide sequence ID" value="NC_017976.1"/>
</dbReference>
<sequence length="254" mass="27198">MDKFTVHAGHTLGGGASGSGFEESAVARQFCPVLIDALRKVGATVTDCTDNVSTTQSANLTRLINLCNAVNRDLDISLHFNSSDDPAATGVEVLYYDQRALAAKVSDAISKASGLRDRGPKERKDLAVLNGTKAPAILIELAFISNASDMKKFFDNMQAIANAIVQAVTGKAVNVDPPAPKRTATIITTGGLGQDAAKQAVDMMFAKGWYGTLTFQTDGIAVLKTGGLSGDKLQAAREYFAWRGWWYQEEVIEY</sequence>
<dbReference type="SUPFAM" id="SSF53187">
    <property type="entry name" value="Zn-dependent exopeptidases"/>
    <property type="match status" value="1"/>
</dbReference>
<dbReference type="Pfam" id="PF01520">
    <property type="entry name" value="Amidase_3"/>
    <property type="match status" value="1"/>
</dbReference>
<dbReference type="InterPro" id="IPR050695">
    <property type="entry name" value="N-acetylmuramoyl_amidase_3"/>
</dbReference>
<feature type="domain" description="MurNAc-LAA" evidence="1">
    <location>
        <begin position="61"/>
        <end position="169"/>
    </location>
</feature>
<dbReference type="Proteomes" id="UP000002873">
    <property type="component" value="Segment"/>
</dbReference>
<dbReference type="OrthoDB" id="6296at10239"/>
<name>I1TLF9_9CAUD</name>
<dbReference type="SMR" id="I1TLF9"/>
<dbReference type="PANTHER" id="PTHR30404">
    <property type="entry name" value="N-ACETYLMURAMOYL-L-ALANINE AMIDASE"/>
    <property type="match status" value="1"/>
</dbReference>
<dbReference type="GO" id="GO:0009253">
    <property type="term" value="P:peptidoglycan catabolic process"/>
    <property type="evidence" value="ECO:0007669"/>
    <property type="project" value="InterPro"/>
</dbReference>
<dbReference type="PANTHER" id="PTHR30404:SF8">
    <property type="entry name" value="AUTOLYSIN PH-RELATED"/>
    <property type="match status" value="1"/>
</dbReference>
<evidence type="ECO:0000313" key="2">
    <source>
        <dbReference type="EMBL" id="AFE86261.1"/>
    </source>
</evidence>